<organism evidence="1 2">
    <name type="scientific">Hemibagrus wyckioides</name>
    <dbReference type="NCBI Taxonomy" id="337641"/>
    <lineage>
        <taxon>Eukaryota</taxon>
        <taxon>Metazoa</taxon>
        <taxon>Chordata</taxon>
        <taxon>Craniata</taxon>
        <taxon>Vertebrata</taxon>
        <taxon>Euteleostomi</taxon>
        <taxon>Actinopterygii</taxon>
        <taxon>Neopterygii</taxon>
        <taxon>Teleostei</taxon>
        <taxon>Ostariophysi</taxon>
        <taxon>Siluriformes</taxon>
        <taxon>Bagridae</taxon>
        <taxon>Hemibagrus</taxon>
    </lineage>
</organism>
<protein>
    <submittedName>
        <fullName evidence="1">Uncharacterized protein</fullName>
    </submittedName>
</protein>
<sequence length="113" mass="12202">MPFVGSEAFAVTASLHAGVPVFVASRGLLPELLPRLPLLWCACGCCEWPCGGLWSAAEAPSPTRPTCCPISPARLREKIRRGPEQVNTSVRLDHIPPQKKQRSGLLTVLFTPS</sequence>
<dbReference type="AlphaFoldDB" id="A0A9D3P0T1"/>
<accession>A0A9D3P0T1</accession>
<evidence type="ECO:0000313" key="2">
    <source>
        <dbReference type="Proteomes" id="UP000824219"/>
    </source>
</evidence>
<reference evidence="1 2" key="1">
    <citation type="submission" date="2021-06" db="EMBL/GenBank/DDBJ databases">
        <title>Chromosome-level genome assembly of the red-tail catfish (Hemibagrus wyckioides).</title>
        <authorList>
            <person name="Shao F."/>
        </authorList>
    </citation>
    <scope>NUCLEOTIDE SEQUENCE [LARGE SCALE GENOMIC DNA]</scope>
    <source>
        <strain evidence="1">EC202008001</strain>
        <tissue evidence="1">Blood</tissue>
    </source>
</reference>
<name>A0A9D3P0T1_9TELE</name>
<dbReference type="Proteomes" id="UP000824219">
    <property type="component" value="Linkage Group LG05"/>
</dbReference>
<proteinExistence type="predicted"/>
<dbReference type="EMBL" id="JAHKSW010000005">
    <property type="protein sequence ID" value="KAG7332528.1"/>
    <property type="molecule type" value="Genomic_DNA"/>
</dbReference>
<gene>
    <name evidence="1" type="ORF">KOW79_004362</name>
</gene>
<comment type="caution">
    <text evidence="1">The sequence shown here is derived from an EMBL/GenBank/DDBJ whole genome shotgun (WGS) entry which is preliminary data.</text>
</comment>
<keyword evidence="2" id="KW-1185">Reference proteome</keyword>
<evidence type="ECO:0000313" key="1">
    <source>
        <dbReference type="EMBL" id="KAG7332528.1"/>
    </source>
</evidence>